<proteinExistence type="predicted"/>
<evidence type="ECO:0000313" key="1">
    <source>
        <dbReference type="EMBL" id="TRX99532.1"/>
    </source>
</evidence>
<keyword evidence="1" id="KW-0808">Transferase</keyword>
<dbReference type="OMA" id="IRDYSYE"/>
<reference evidence="1 2" key="1">
    <citation type="submission" date="2019-07" db="EMBL/GenBank/DDBJ databases">
        <title>Genome sequence of Acholeplasma laidlawii strain with increased resistance to erythromycin.</title>
        <authorList>
            <person name="Medvedeva E.S."/>
            <person name="Baranova N.B."/>
            <person name="Siniagina M.N."/>
            <person name="Mouzykantov A."/>
            <person name="Chernova O.A."/>
            <person name="Chernov V.M."/>
        </authorList>
    </citation>
    <scope>NUCLEOTIDE SEQUENCE [LARGE SCALE GENOMIC DNA]</scope>
    <source>
        <strain evidence="1 2">PG8REry</strain>
    </source>
</reference>
<accession>A0A553IH56</accession>
<name>A0A553IH56_ACHLA</name>
<gene>
    <name evidence="1" type="ORF">FNV44_00390</name>
</gene>
<dbReference type="RefSeq" id="WP_012242983.1">
    <property type="nucleotide sequence ID" value="NZ_JACAOE010000001.1"/>
</dbReference>
<dbReference type="GeneID" id="41339188"/>
<organism evidence="1 2">
    <name type="scientific">Acholeplasma laidlawii</name>
    <dbReference type="NCBI Taxonomy" id="2148"/>
    <lineage>
        <taxon>Bacteria</taxon>
        <taxon>Bacillati</taxon>
        <taxon>Mycoplasmatota</taxon>
        <taxon>Mollicutes</taxon>
        <taxon>Acholeplasmatales</taxon>
        <taxon>Acholeplasmataceae</taxon>
        <taxon>Acholeplasma</taxon>
    </lineage>
</organism>
<sequence length="357" mass="41871">MSKIVIITVNNLYLTPYINNYTKHIATDFDIIYWNRDEITESSSAKNVFGFIGYINPKQSKLKKIVMYLKFRKYVKKILKSNKYEKIIFLNTMSAVLIGKNVGAKYIVDIRDYTFEHNIFFYNIEKKVIKGSELSVISSEGYRKFLPKHEYILVHNSQQLEDLPKKTNDKGKLTEIRPIIISFVGLIRFFEISKKIIIELKNDPRFKLNFIGKGSEMLRQFCISENVTNVQLISKFESNETMRYFEECDIVYNLYGNDNPSVIYALSNKLYYAAFLNKPILVNPNTFMYDISFKYHMGISVNLDSRTIADDIYEQFINLDFSTLKKGCDDFMNHVKIDNTNFDLKVSRFIGDENEIE</sequence>
<dbReference type="Gene3D" id="3.40.50.2000">
    <property type="entry name" value="Glycogen Phosphorylase B"/>
    <property type="match status" value="1"/>
</dbReference>
<evidence type="ECO:0000313" key="2">
    <source>
        <dbReference type="Proteomes" id="UP000315938"/>
    </source>
</evidence>
<protein>
    <submittedName>
        <fullName evidence="1">Glycosyltransferase family 4 protein</fullName>
    </submittedName>
</protein>
<comment type="caution">
    <text evidence="1">The sequence shown here is derived from an EMBL/GenBank/DDBJ whole genome shotgun (WGS) entry which is preliminary data.</text>
</comment>
<dbReference type="EMBL" id="VKID01000001">
    <property type="protein sequence ID" value="TRX99532.1"/>
    <property type="molecule type" value="Genomic_DNA"/>
</dbReference>
<dbReference type="GO" id="GO:0016740">
    <property type="term" value="F:transferase activity"/>
    <property type="evidence" value="ECO:0007669"/>
    <property type="project" value="UniProtKB-KW"/>
</dbReference>
<dbReference type="Proteomes" id="UP000315938">
    <property type="component" value="Unassembled WGS sequence"/>
</dbReference>
<dbReference type="AlphaFoldDB" id="A0A553IH56"/>